<name>A0AAE4A0Z5_9ACTN</name>
<evidence type="ECO:0000313" key="3">
    <source>
        <dbReference type="Proteomes" id="UP001183629"/>
    </source>
</evidence>
<evidence type="ECO:0000256" key="1">
    <source>
        <dbReference type="SAM" id="Phobius"/>
    </source>
</evidence>
<feature type="transmembrane region" description="Helical" evidence="1">
    <location>
        <begin position="26"/>
        <end position="47"/>
    </location>
</feature>
<dbReference type="EMBL" id="JAVDYC010000001">
    <property type="protein sequence ID" value="MDR7327593.1"/>
    <property type="molecule type" value="Genomic_DNA"/>
</dbReference>
<comment type="caution">
    <text evidence="2">The sequence shown here is derived from an EMBL/GenBank/DDBJ whole genome shotgun (WGS) entry which is preliminary data.</text>
</comment>
<gene>
    <name evidence="2" type="ORF">J2S44_007843</name>
</gene>
<keyword evidence="1" id="KW-0472">Membrane</keyword>
<dbReference type="Proteomes" id="UP001183629">
    <property type="component" value="Unassembled WGS sequence"/>
</dbReference>
<feature type="transmembrane region" description="Helical" evidence="1">
    <location>
        <begin position="150"/>
        <end position="172"/>
    </location>
</feature>
<dbReference type="RefSeq" id="WP_310425057.1">
    <property type="nucleotide sequence ID" value="NZ_JAVDYC010000001.1"/>
</dbReference>
<proteinExistence type="predicted"/>
<evidence type="ECO:0000313" key="2">
    <source>
        <dbReference type="EMBL" id="MDR7327593.1"/>
    </source>
</evidence>
<keyword evidence="3" id="KW-1185">Reference proteome</keyword>
<dbReference type="AlphaFoldDB" id="A0AAE4A0Z5"/>
<feature type="transmembrane region" description="Helical" evidence="1">
    <location>
        <begin position="108"/>
        <end position="130"/>
    </location>
</feature>
<keyword evidence="1" id="KW-0812">Transmembrane</keyword>
<accession>A0AAE4A0Z5</accession>
<sequence>MIAAVLAALVIGAVSAVVPVTPVEPYLIGVVATTGTPAVPLGIAAGIGQTAGKLLLFGTVRGAVNSSRLRALIARKAPAVAAPRGRWGTLLERGRVVMQTLDRPRQAVPILFVSAFLGFPPLLLTTVYAARGPMPTPTFTAVCLTGRCARFIAVALLPGVVMELPFAAPATYRPETR</sequence>
<organism evidence="2 3">
    <name type="scientific">Catenuloplanes niger</name>
    <dbReference type="NCBI Taxonomy" id="587534"/>
    <lineage>
        <taxon>Bacteria</taxon>
        <taxon>Bacillati</taxon>
        <taxon>Actinomycetota</taxon>
        <taxon>Actinomycetes</taxon>
        <taxon>Micromonosporales</taxon>
        <taxon>Micromonosporaceae</taxon>
        <taxon>Catenuloplanes</taxon>
    </lineage>
</organism>
<reference evidence="2 3" key="1">
    <citation type="submission" date="2023-07" db="EMBL/GenBank/DDBJ databases">
        <title>Sequencing the genomes of 1000 actinobacteria strains.</title>
        <authorList>
            <person name="Klenk H.-P."/>
        </authorList>
    </citation>
    <scope>NUCLEOTIDE SEQUENCE [LARGE SCALE GENOMIC DNA]</scope>
    <source>
        <strain evidence="2 3">DSM 44711</strain>
    </source>
</reference>
<protein>
    <submittedName>
        <fullName evidence="2">Membrane protein YqaA with SNARE-associated domain</fullName>
    </submittedName>
</protein>
<keyword evidence="1" id="KW-1133">Transmembrane helix</keyword>